<protein>
    <recommendedName>
        <fullName evidence="3">SCP domain-containing protein</fullName>
    </recommendedName>
</protein>
<reference evidence="1 2" key="1">
    <citation type="submission" date="2024-05" db="EMBL/GenBank/DDBJ databases">
        <authorList>
            <person name="Wallberg A."/>
        </authorList>
    </citation>
    <scope>NUCLEOTIDE SEQUENCE [LARGE SCALE GENOMIC DNA]</scope>
</reference>
<evidence type="ECO:0000313" key="1">
    <source>
        <dbReference type="EMBL" id="CAL4105628.1"/>
    </source>
</evidence>
<feature type="non-terminal residue" evidence="1">
    <location>
        <position position="1"/>
    </location>
</feature>
<comment type="caution">
    <text evidence="1">The sequence shown here is derived from an EMBL/GenBank/DDBJ whole genome shotgun (WGS) entry which is preliminary data.</text>
</comment>
<organism evidence="1 2">
    <name type="scientific">Meganyctiphanes norvegica</name>
    <name type="common">Northern krill</name>
    <name type="synonym">Thysanopoda norvegica</name>
    <dbReference type="NCBI Taxonomy" id="48144"/>
    <lineage>
        <taxon>Eukaryota</taxon>
        <taxon>Metazoa</taxon>
        <taxon>Ecdysozoa</taxon>
        <taxon>Arthropoda</taxon>
        <taxon>Crustacea</taxon>
        <taxon>Multicrustacea</taxon>
        <taxon>Malacostraca</taxon>
        <taxon>Eumalacostraca</taxon>
        <taxon>Eucarida</taxon>
        <taxon>Euphausiacea</taxon>
        <taxon>Euphausiidae</taxon>
        <taxon>Meganyctiphanes</taxon>
    </lineage>
</organism>
<dbReference type="Proteomes" id="UP001497623">
    <property type="component" value="Unassembled WGS sequence"/>
</dbReference>
<sequence>LNKSDEIIINEDILNENFALSEEQLIGTSVGSNENLLQEIRNDFTPKSHSFETDLKNQMIFNSLNNVQNKEKGWKNVILEWYKAVEIFPNYMVNSITNLKSYDKGIEKYLQVVWAATEEIGCTVIHYIDNQGSEAGINQDDDYKEDRISSIYVCNYGPAAIRDKSSSVYVVGDAVSQCQDGVSPTYSDLCSSNHTMS</sequence>
<dbReference type="InterPro" id="IPR035940">
    <property type="entry name" value="CAP_sf"/>
</dbReference>
<proteinExistence type="predicted"/>
<dbReference type="SUPFAM" id="SSF55797">
    <property type="entry name" value="PR-1-like"/>
    <property type="match status" value="1"/>
</dbReference>
<gene>
    <name evidence="1" type="ORF">MNOR_LOCUS18136</name>
</gene>
<dbReference type="AlphaFoldDB" id="A0AAV2QZI3"/>
<accession>A0AAV2QZI3</accession>
<dbReference type="EMBL" id="CAXKWB010012823">
    <property type="protein sequence ID" value="CAL4105628.1"/>
    <property type="molecule type" value="Genomic_DNA"/>
</dbReference>
<keyword evidence="2" id="KW-1185">Reference proteome</keyword>
<evidence type="ECO:0000313" key="2">
    <source>
        <dbReference type="Proteomes" id="UP001497623"/>
    </source>
</evidence>
<dbReference type="Gene3D" id="3.40.33.10">
    <property type="entry name" value="CAP"/>
    <property type="match status" value="1"/>
</dbReference>
<name>A0AAV2QZI3_MEGNR</name>
<evidence type="ECO:0008006" key="3">
    <source>
        <dbReference type="Google" id="ProtNLM"/>
    </source>
</evidence>